<dbReference type="NCBIfam" id="TIGR03506">
    <property type="entry name" value="FlgEFG_subfam"/>
    <property type="match status" value="1"/>
</dbReference>
<dbReference type="Pfam" id="PF00460">
    <property type="entry name" value="Flg_bb_rod"/>
    <property type="match status" value="1"/>
</dbReference>
<dbReference type="InterPro" id="IPR053967">
    <property type="entry name" value="LlgE_F_G-like_D1"/>
</dbReference>
<dbReference type="EMBL" id="JAZHFV010000009">
    <property type="protein sequence ID" value="MEX4010102.1"/>
    <property type="molecule type" value="Genomic_DNA"/>
</dbReference>
<name>A0ABV3WZI2_9HYPH</name>
<dbReference type="Pfam" id="PF07559">
    <property type="entry name" value="FlgE_D2"/>
    <property type="match status" value="1"/>
</dbReference>
<proteinExistence type="inferred from homology"/>
<evidence type="ECO:0000313" key="10">
    <source>
        <dbReference type="EMBL" id="MEX4010102.1"/>
    </source>
</evidence>
<comment type="caution">
    <text evidence="10">The sequence shown here is derived from an EMBL/GenBank/DDBJ whole genome shotgun (WGS) entry which is preliminary data.</text>
</comment>
<protein>
    <recommendedName>
        <fullName evidence="3 5">Flagellar hook protein FlgE</fullName>
    </recommendedName>
</protein>
<evidence type="ECO:0000256" key="5">
    <source>
        <dbReference type="RuleBase" id="RU362116"/>
    </source>
</evidence>
<comment type="similarity">
    <text evidence="2 5">Belongs to the flagella basal body rod proteins family.</text>
</comment>
<keyword evidence="11" id="KW-1185">Reference proteome</keyword>
<evidence type="ECO:0000256" key="1">
    <source>
        <dbReference type="ARBA" id="ARBA00004117"/>
    </source>
</evidence>
<reference evidence="10 11" key="1">
    <citation type="submission" date="2024-01" db="EMBL/GenBank/DDBJ databases">
        <title>New evidence supports the origin of RcGTA from prophage.</title>
        <authorList>
            <person name="Xu Y."/>
            <person name="Liu B."/>
            <person name="Chen F."/>
        </authorList>
    </citation>
    <scope>NUCLEOTIDE SEQUENCE [LARGE SCALE GENOMIC DNA]</scope>
    <source>
        <strain evidence="10 11">CBW1107-2</strain>
    </source>
</reference>
<organism evidence="10 11">
    <name type="scientific">Neoaquamicrobium sediminum</name>
    <dbReference type="NCBI Taxonomy" id="1849104"/>
    <lineage>
        <taxon>Bacteria</taxon>
        <taxon>Pseudomonadati</taxon>
        <taxon>Pseudomonadota</taxon>
        <taxon>Alphaproteobacteria</taxon>
        <taxon>Hyphomicrobiales</taxon>
        <taxon>Phyllobacteriaceae</taxon>
        <taxon>Neoaquamicrobium</taxon>
    </lineage>
</organism>
<dbReference type="InterPro" id="IPR001444">
    <property type="entry name" value="Flag_bb_rod_N"/>
</dbReference>
<dbReference type="Gene3D" id="2.60.98.20">
    <property type="entry name" value="Flagellar hook protein FlgE"/>
    <property type="match status" value="1"/>
</dbReference>
<feature type="domain" description="Flagellar hook protein FlgE D2" evidence="8">
    <location>
        <begin position="184"/>
        <end position="308"/>
    </location>
</feature>
<gene>
    <name evidence="10" type="ORF">V1479_22540</name>
</gene>
<comment type="function">
    <text evidence="5">A flexible structure which links the flagellar filament to the drive apparatus in the basal body.</text>
</comment>
<evidence type="ECO:0000259" key="9">
    <source>
        <dbReference type="Pfam" id="PF22692"/>
    </source>
</evidence>
<keyword evidence="10" id="KW-0282">Flagellum</keyword>
<evidence type="ECO:0000259" key="8">
    <source>
        <dbReference type="Pfam" id="PF07559"/>
    </source>
</evidence>
<feature type="domain" description="Flagellar hook protein FlgE/F/G-like D1" evidence="9">
    <location>
        <begin position="84"/>
        <end position="130"/>
    </location>
</feature>
<dbReference type="Pfam" id="PF22692">
    <property type="entry name" value="LlgE_F_G_D1"/>
    <property type="match status" value="1"/>
</dbReference>
<feature type="domain" description="Flagellar basal body rod protein N-terminal" evidence="6">
    <location>
        <begin position="7"/>
        <end position="37"/>
    </location>
</feature>
<evidence type="ECO:0000256" key="4">
    <source>
        <dbReference type="ARBA" id="ARBA00023143"/>
    </source>
</evidence>
<evidence type="ECO:0000313" key="11">
    <source>
        <dbReference type="Proteomes" id="UP001559025"/>
    </source>
</evidence>
<keyword evidence="10" id="KW-0969">Cilium</keyword>
<comment type="subcellular location">
    <subcellularLocation>
        <location evidence="1 5">Bacterial flagellum basal body</location>
    </subcellularLocation>
</comment>
<evidence type="ECO:0000259" key="7">
    <source>
        <dbReference type="Pfam" id="PF06429"/>
    </source>
</evidence>
<dbReference type="InterPro" id="IPR020013">
    <property type="entry name" value="Flagellar_FlgE/F/G"/>
</dbReference>
<sequence length="429" mass="44816">MSLYGMMRTGVSGMAAQSTRLGTVADNIANSGTNGYKKASVEFSSMIIPNSGTSYISGGVATQVRYSISQAGPIQYTTSGTDLAVDGNGFFVVQNSNGQPFLTRAGSFVPDGEGRLVNAAGFQLMGYNYENGIPSTVANGFAGLEPVQISGQELQATPSTFGTFAANLPYAAPDWTGVDLSTNPTNPVGLDEALEDGSVVKTSLVAYNNVGEEVLLDIYFAKQATGEWQMSVYYQPDGTAGSSFPYSGPALATDTLEFDISTGKLDASSISSLTIDLSALNGQPIELDLSKMTNLATGYSRGEADMNGNAPSAVERVTIGKDGVMYAEYANGGRTPLYKLPLATVQSPDMLRVEPGNVFSAGLESGNVQIGFAGGGGLGDILSGAVENSNVDIAEELTSMIESQRNYTANSKVFQTGSDLMDVLVNLKR</sequence>
<dbReference type="InterPro" id="IPR037925">
    <property type="entry name" value="FlgE/F/G-like"/>
</dbReference>
<feature type="domain" description="Flagellar basal-body/hook protein C-terminal" evidence="7">
    <location>
        <begin position="383"/>
        <end position="427"/>
    </location>
</feature>
<dbReference type="PANTHER" id="PTHR30435:SF1">
    <property type="entry name" value="FLAGELLAR HOOK PROTEIN FLGE"/>
    <property type="match status" value="1"/>
</dbReference>
<dbReference type="Pfam" id="PF06429">
    <property type="entry name" value="Flg_bbr_C"/>
    <property type="match status" value="1"/>
</dbReference>
<accession>A0ABV3WZI2</accession>
<evidence type="ECO:0000256" key="3">
    <source>
        <dbReference type="ARBA" id="ARBA00019015"/>
    </source>
</evidence>
<evidence type="ECO:0000256" key="2">
    <source>
        <dbReference type="ARBA" id="ARBA00009677"/>
    </source>
</evidence>
<keyword evidence="4 5" id="KW-0975">Bacterial flagellum</keyword>
<dbReference type="Proteomes" id="UP001559025">
    <property type="component" value="Unassembled WGS sequence"/>
</dbReference>
<dbReference type="RefSeq" id="WP_368804845.1">
    <property type="nucleotide sequence ID" value="NZ_JAZHFV010000009.1"/>
</dbReference>
<keyword evidence="10" id="KW-0966">Cell projection</keyword>
<evidence type="ECO:0000259" key="6">
    <source>
        <dbReference type="Pfam" id="PF00460"/>
    </source>
</evidence>
<dbReference type="InterPro" id="IPR011491">
    <property type="entry name" value="FlgE_D2"/>
</dbReference>
<dbReference type="PANTHER" id="PTHR30435">
    <property type="entry name" value="FLAGELLAR PROTEIN"/>
    <property type="match status" value="1"/>
</dbReference>
<dbReference type="InterPro" id="IPR010930">
    <property type="entry name" value="Flg_bb/hook_C_dom"/>
</dbReference>
<dbReference type="InterPro" id="IPR037058">
    <property type="entry name" value="Falgellar_hook_FlgE_sf"/>
</dbReference>
<dbReference type="SUPFAM" id="SSF117143">
    <property type="entry name" value="Flagellar hook protein flgE"/>
    <property type="match status" value="1"/>
</dbReference>